<dbReference type="RefSeq" id="WP_143086567.1">
    <property type="nucleotide sequence ID" value="NZ_FOFT01000001.1"/>
</dbReference>
<dbReference type="InterPro" id="IPR027417">
    <property type="entry name" value="P-loop_NTPase"/>
</dbReference>
<keyword evidence="2" id="KW-1185">Reference proteome</keyword>
<proteinExistence type="predicted"/>
<sequence length="563" mass="62715">MTQDDRSGSIFETRAEHLTRGQLESWTALSARERKVVAKLKGTGAKLLTGPRGSGKSTLMRLAYFQLLESKEALPVYVNYAKHLAIEPIFKIRPDATDLFRQWVIAKVVIGLREVASDANLDPAVAAGVRDLLEGSQNLIENLEVGVVPDSFGRVSPTQLISQINSFVSEAGRKRAVLLFDDAAHAFSAQQQREFFEIFRQLRTRTVAPKAAVYPGVTNYSANMHVGHDAEVLEAWYRADDPAYLETMQEVLTRRLPAQMREEFDGDRAELLNYLALASFGMPRSFLAMIQEVLEYDEDEGTHSPPTRRSADSAIEKNVSIVRTVFESTGEKIPRYLNLITEGRRLEDAFLGALQKFNSPKGIGQKIVTVGVRRPITKEFEQVIDLMAYAGIIRTLDSQSRGAGWVYERYEVHAGFVISSNALALGRNPAARDIVTSLLKRPAAGLVRGRPETFLGDGYRARCTLNLTPCNNCGAARVSEDAQFCMKCGKPLSDKSLYHEILQRPLSDLPIPEKKKSALAKTDLRSVQDVLLDVDYKELLRGHYIGAVWAKRIYSAAEEYVSV</sequence>
<protein>
    <submittedName>
        <fullName evidence="1">Uncharacterized protein</fullName>
    </submittedName>
</protein>
<evidence type="ECO:0000313" key="1">
    <source>
        <dbReference type="EMBL" id="SEP84957.1"/>
    </source>
</evidence>
<reference evidence="2" key="1">
    <citation type="submission" date="2016-10" db="EMBL/GenBank/DDBJ databases">
        <authorList>
            <person name="Varghese N."/>
            <person name="Submissions S."/>
        </authorList>
    </citation>
    <scope>NUCLEOTIDE SEQUENCE [LARGE SCALE GENOMIC DNA]</scope>
    <source>
        <strain evidence="2">CGMCC 4.578</strain>
    </source>
</reference>
<dbReference type="SUPFAM" id="SSF52540">
    <property type="entry name" value="P-loop containing nucleoside triphosphate hydrolases"/>
    <property type="match status" value="1"/>
</dbReference>
<dbReference type="AlphaFoldDB" id="A0A1H9B887"/>
<evidence type="ECO:0000313" key="2">
    <source>
        <dbReference type="Proteomes" id="UP000199028"/>
    </source>
</evidence>
<dbReference type="Gene3D" id="3.40.50.300">
    <property type="entry name" value="P-loop containing nucleotide triphosphate hydrolases"/>
    <property type="match status" value="1"/>
</dbReference>
<accession>A0A1H9B887</accession>
<dbReference type="EMBL" id="FOFT01000001">
    <property type="protein sequence ID" value="SEP84957.1"/>
    <property type="molecule type" value="Genomic_DNA"/>
</dbReference>
<dbReference type="Proteomes" id="UP000199028">
    <property type="component" value="Unassembled WGS sequence"/>
</dbReference>
<dbReference type="OrthoDB" id="7788065at2"/>
<organism evidence="1 2">
    <name type="scientific">Lentzea flaviverrucosa</name>
    <dbReference type="NCBI Taxonomy" id="200379"/>
    <lineage>
        <taxon>Bacteria</taxon>
        <taxon>Bacillati</taxon>
        <taxon>Actinomycetota</taxon>
        <taxon>Actinomycetes</taxon>
        <taxon>Pseudonocardiales</taxon>
        <taxon>Pseudonocardiaceae</taxon>
        <taxon>Lentzea</taxon>
    </lineage>
</organism>
<name>A0A1H9B887_9PSEU</name>
<gene>
    <name evidence="1" type="ORF">SAMN05216195_101399</name>
</gene>